<dbReference type="EMBL" id="JAPEIS010000003">
    <property type="protein sequence ID" value="KAJ8068111.1"/>
    <property type="molecule type" value="Genomic_DNA"/>
</dbReference>
<dbReference type="PANTHER" id="PTHR37535">
    <property type="entry name" value="FLUG DOMAIN PROTEIN"/>
    <property type="match status" value="1"/>
</dbReference>
<reference evidence="2" key="1">
    <citation type="submission" date="2022-11" db="EMBL/GenBank/DDBJ databases">
        <title>Genome Resource of Sclerotinia nivalis Strain SnTB1, a Plant Pathogen Isolated from American Ginseng.</title>
        <authorList>
            <person name="Fan S."/>
        </authorList>
    </citation>
    <scope>NUCLEOTIDE SEQUENCE</scope>
    <source>
        <strain evidence="2">SnTB1</strain>
    </source>
</reference>
<name>A0A9X0ASE7_9HELO</name>
<evidence type="ECO:0000256" key="1">
    <source>
        <dbReference type="SAM" id="MobiDB-lite"/>
    </source>
</evidence>
<dbReference type="AlphaFoldDB" id="A0A9X0ASE7"/>
<protein>
    <submittedName>
        <fullName evidence="2">Uncharacterized protein</fullName>
    </submittedName>
</protein>
<organism evidence="2 3">
    <name type="scientific">Sclerotinia nivalis</name>
    <dbReference type="NCBI Taxonomy" id="352851"/>
    <lineage>
        <taxon>Eukaryota</taxon>
        <taxon>Fungi</taxon>
        <taxon>Dikarya</taxon>
        <taxon>Ascomycota</taxon>
        <taxon>Pezizomycotina</taxon>
        <taxon>Leotiomycetes</taxon>
        <taxon>Helotiales</taxon>
        <taxon>Sclerotiniaceae</taxon>
        <taxon>Sclerotinia</taxon>
    </lineage>
</organism>
<dbReference type="OrthoDB" id="4485682at2759"/>
<dbReference type="PANTHER" id="PTHR37535:SF4">
    <property type="entry name" value="FLUG DOMAIN-CONTAINING PROTEIN"/>
    <property type="match status" value="1"/>
</dbReference>
<feature type="region of interest" description="Disordered" evidence="1">
    <location>
        <begin position="89"/>
        <end position="155"/>
    </location>
</feature>
<dbReference type="InterPro" id="IPR021842">
    <property type="entry name" value="DUF3435"/>
</dbReference>
<comment type="caution">
    <text evidence="2">The sequence shown here is derived from an EMBL/GenBank/DDBJ whole genome shotgun (WGS) entry which is preliminary data.</text>
</comment>
<sequence length="296" mass="33347">MLYRRVNGIFVNANDSNEVIKYINGILKIKFGLDTLSKPKSVVGPDDLLLLLVQYWVCNEFVFPIEDDRYDVATIMLFQSYTDGRSAEFVHSSRGKVGEDPFGEAEDDDDVRPPESTNNDNDDKSEAEDVDDFEDELDDNIDCRGNPGSGYDTDVVDAAKNEDMNNGNDVEMRESAESVPPPCNGAVYDEFGEVIRQYKALCYEDICIWIVQNPKLGGRDLLAMEVHLRNYKGIDNKPKPTTFLFRENPLPILCPISHILTRAIRDNAILVDGYTSAEPFFATDLRGQGMKAMKVY</sequence>
<gene>
    <name evidence="2" type="ORF">OCU04_003683</name>
</gene>
<dbReference type="Proteomes" id="UP001152300">
    <property type="component" value="Unassembled WGS sequence"/>
</dbReference>
<feature type="compositionally biased region" description="Acidic residues" evidence="1">
    <location>
        <begin position="101"/>
        <end position="110"/>
    </location>
</feature>
<accession>A0A9X0ASE7</accession>
<keyword evidence="3" id="KW-1185">Reference proteome</keyword>
<evidence type="ECO:0000313" key="2">
    <source>
        <dbReference type="EMBL" id="KAJ8068111.1"/>
    </source>
</evidence>
<feature type="compositionally biased region" description="Acidic residues" evidence="1">
    <location>
        <begin position="123"/>
        <end position="140"/>
    </location>
</feature>
<proteinExistence type="predicted"/>
<dbReference type="Pfam" id="PF11917">
    <property type="entry name" value="DUF3435"/>
    <property type="match status" value="1"/>
</dbReference>
<evidence type="ECO:0000313" key="3">
    <source>
        <dbReference type="Proteomes" id="UP001152300"/>
    </source>
</evidence>